<sequence>MIGSAVPNVTVSPASLAFGDVPRDGSAMLDVTVGNDGNATLSLDAVSLAGTDDRFSVASSPPATVAPGESTTVAVEFAPTRVGSASETLTVDSSDPDTPSVTVPVTGEATPSETLGTLVVRVENGSGVPFDGVVVDVSDGGAPSTRW</sequence>
<dbReference type="AlphaFoldDB" id="A0ABD5XSN9"/>
<proteinExistence type="predicted"/>
<dbReference type="Gene3D" id="2.60.40.10">
    <property type="entry name" value="Immunoglobulins"/>
    <property type="match status" value="1"/>
</dbReference>
<evidence type="ECO:0000259" key="7">
    <source>
        <dbReference type="Pfam" id="PF22544"/>
    </source>
</evidence>
<evidence type="ECO:0000256" key="3">
    <source>
        <dbReference type="ARBA" id="ARBA00022490"/>
    </source>
</evidence>
<evidence type="ECO:0000313" key="8">
    <source>
        <dbReference type="EMBL" id="MFC7138134.1"/>
    </source>
</evidence>
<dbReference type="GO" id="GO:0005737">
    <property type="term" value="C:cytoplasm"/>
    <property type="evidence" value="ECO:0007669"/>
    <property type="project" value="UniProtKB-SubCell"/>
</dbReference>
<evidence type="ECO:0000256" key="5">
    <source>
        <dbReference type="ARBA" id="ARBA00023273"/>
    </source>
</evidence>
<dbReference type="EMBL" id="JBHSZG010000008">
    <property type="protein sequence ID" value="MFC7138134.1"/>
    <property type="molecule type" value="Genomic_DNA"/>
</dbReference>
<keyword evidence="4" id="KW-0969">Cilium</keyword>
<dbReference type="Proteomes" id="UP001596368">
    <property type="component" value="Unassembled WGS sequence"/>
</dbReference>
<organism evidence="8 9">
    <name type="scientific">Halobaculum litoreum</name>
    <dbReference type="NCBI Taxonomy" id="3031998"/>
    <lineage>
        <taxon>Archaea</taxon>
        <taxon>Methanobacteriati</taxon>
        <taxon>Methanobacteriota</taxon>
        <taxon>Stenosarchaea group</taxon>
        <taxon>Halobacteria</taxon>
        <taxon>Halobacteriales</taxon>
        <taxon>Haloferacaceae</taxon>
        <taxon>Halobaculum</taxon>
    </lineage>
</organism>
<comment type="subcellular location">
    <subcellularLocation>
        <location evidence="1">Cell projection</location>
        <location evidence="1">Cilium</location>
    </subcellularLocation>
    <subcellularLocation>
        <location evidence="2">Cytoplasm</location>
    </subcellularLocation>
</comment>
<evidence type="ECO:0000256" key="2">
    <source>
        <dbReference type="ARBA" id="ARBA00004496"/>
    </source>
</evidence>
<keyword evidence="5" id="KW-0966">Cell projection</keyword>
<accession>A0ABD5XSN9</accession>
<keyword evidence="3" id="KW-0963">Cytoplasm</keyword>
<dbReference type="InterPro" id="IPR013783">
    <property type="entry name" value="Ig-like_fold"/>
</dbReference>
<keyword evidence="9" id="KW-1185">Reference proteome</keyword>
<evidence type="ECO:0000256" key="6">
    <source>
        <dbReference type="SAM" id="MobiDB-lite"/>
    </source>
</evidence>
<dbReference type="InterPro" id="IPR053879">
    <property type="entry name" value="HYDIN_VesB_CFA65-like_Ig"/>
</dbReference>
<comment type="caution">
    <text evidence="8">The sequence shown here is derived from an EMBL/GenBank/DDBJ whole genome shotgun (WGS) entry which is preliminary data.</text>
</comment>
<evidence type="ECO:0000256" key="1">
    <source>
        <dbReference type="ARBA" id="ARBA00004138"/>
    </source>
</evidence>
<dbReference type="NCBIfam" id="NF012200">
    <property type="entry name" value="choice_anch_D"/>
    <property type="match status" value="1"/>
</dbReference>
<feature type="domain" description="HYDIN/VesB/CFA65-like Ig-like" evidence="7">
    <location>
        <begin position="7"/>
        <end position="107"/>
    </location>
</feature>
<feature type="region of interest" description="Disordered" evidence="6">
    <location>
        <begin position="85"/>
        <end position="109"/>
    </location>
</feature>
<gene>
    <name evidence="8" type="ORF">ACFQRB_19965</name>
</gene>
<reference evidence="8 9" key="1">
    <citation type="journal article" date="2019" name="Int. J. Syst. Evol. Microbiol.">
        <title>The Global Catalogue of Microorganisms (GCM) 10K type strain sequencing project: providing services to taxonomists for standard genome sequencing and annotation.</title>
        <authorList>
            <consortium name="The Broad Institute Genomics Platform"/>
            <consortium name="The Broad Institute Genome Sequencing Center for Infectious Disease"/>
            <person name="Wu L."/>
            <person name="Ma J."/>
        </authorList>
    </citation>
    <scope>NUCLEOTIDE SEQUENCE [LARGE SCALE GENOMIC DNA]</scope>
    <source>
        <strain evidence="8 9">DT92</strain>
    </source>
</reference>
<name>A0ABD5XSN9_9EURY</name>
<dbReference type="Pfam" id="PF22544">
    <property type="entry name" value="HYDIN_VesB_CFA65-like_Ig"/>
    <property type="match status" value="1"/>
</dbReference>
<evidence type="ECO:0000256" key="4">
    <source>
        <dbReference type="ARBA" id="ARBA00023069"/>
    </source>
</evidence>
<evidence type="ECO:0000313" key="9">
    <source>
        <dbReference type="Proteomes" id="UP001596368"/>
    </source>
</evidence>
<protein>
    <submittedName>
        <fullName evidence="8">Choice-of-anchor D domain-containing protein</fullName>
    </submittedName>
</protein>